<dbReference type="Gene3D" id="3.40.50.10320">
    <property type="entry name" value="LmbE-like"/>
    <property type="match status" value="1"/>
</dbReference>
<dbReference type="Pfam" id="PF02585">
    <property type="entry name" value="PIG-L"/>
    <property type="match status" value="1"/>
</dbReference>
<evidence type="ECO:0000313" key="1">
    <source>
        <dbReference type="EMBL" id="AVR45117.1"/>
    </source>
</evidence>
<name>A0A2R3Z4B5_9FLAO</name>
<dbReference type="Proteomes" id="UP000241507">
    <property type="component" value="Chromosome"/>
</dbReference>
<keyword evidence="2" id="KW-1185">Reference proteome</keyword>
<dbReference type="AlphaFoldDB" id="A0A2R3Z4B5"/>
<dbReference type="OrthoDB" id="9790023at2"/>
<reference evidence="2" key="1">
    <citation type="submission" date="2018-03" db="EMBL/GenBank/DDBJ databases">
        <title>Gramella fulva sp. nov., isolated from a dry surface of tidal flat.</title>
        <authorList>
            <person name="Hwang S.H."/>
            <person name="Hwang W.M."/>
            <person name="Kang K."/>
            <person name="Ahn T.-Y."/>
        </authorList>
    </citation>
    <scope>NUCLEOTIDE SEQUENCE [LARGE SCALE GENOMIC DNA]</scope>
    <source>
        <strain evidence="2">SH35</strain>
    </source>
</reference>
<dbReference type="EMBL" id="CP028136">
    <property type="protein sequence ID" value="AVR45117.1"/>
    <property type="molecule type" value="Genomic_DNA"/>
</dbReference>
<proteinExistence type="predicted"/>
<dbReference type="InterPro" id="IPR024078">
    <property type="entry name" value="LmbE-like_dom_sf"/>
</dbReference>
<dbReference type="SUPFAM" id="SSF102588">
    <property type="entry name" value="LmbE-like"/>
    <property type="match status" value="1"/>
</dbReference>
<accession>A0A2R3Z4B5</accession>
<evidence type="ECO:0000313" key="2">
    <source>
        <dbReference type="Proteomes" id="UP000241507"/>
    </source>
</evidence>
<dbReference type="KEGG" id="grs:C7S20_07440"/>
<protein>
    <submittedName>
        <fullName evidence="1">PIG-L family deacetylase</fullName>
    </submittedName>
</protein>
<sequence length="218" mass="25288">MKKSGNIEAHKKVAVIVAHPDDETLWCGGLILSNPHHEWFIACLSRENDFDRAPKFKKALTIFKAGGRMNDLDDSPLQPPLSMKDVKTSIMEILPNDGFDLIITHNPSGEYTRHRRHEEVSKAVIELWYNQRIRTKELWTFAYEDGDKKYLPIPQKKATIHKKLTNQIFDLKYKLITQTYGFLPDSFEALSTPKEEAFWKFETPLDAFIWLKQGGIQK</sequence>
<dbReference type="InterPro" id="IPR003737">
    <property type="entry name" value="GlcNAc_PI_deacetylase-related"/>
</dbReference>
<organism evidence="1 2">
    <name type="scientific">Christiangramia fulva</name>
    <dbReference type="NCBI Taxonomy" id="2126553"/>
    <lineage>
        <taxon>Bacteria</taxon>
        <taxon>Pseudomonadati</taxon>
        <taxon>Bacteroidota</taxon>
        <taxon>Flavobacteriia</taxon>
        <taxon>Flavobacteriales</taxon>
        <taxon>Flavobacteriaceae</taxon>
        <taxon>Christiangramia</taxon>
    </lineage>
</organism>
<gene>
    <name evidence="1" type="ORF">C7S20_07440</name>
</gene>
<dbReference type="RefSeq" id="WP_107011895.1">
    <property type="nucleotide sequence ID" value="NZ_CP028136.1"/>
</dbReference>